<dbReference type="Proteomes" id="UP001597493">
    <property type="component" value="Unassembled WGS sequence"/>
</dbReference>
<feature type="region of interest" description="Disordered" evidence="1">
    <location>
        <begin position="234"/>
        <end position="257"/>
    </location>
</feature>
<name>A0ABW5QWS5_9BACL</name>
<proteinExistence type="predicted"/>
<gene>
    <name evidence="3" type="ORF">ACFSW5_09675</name>
</gene>
<protein>
    <submittedName>
        <fullName evidence="3">Uncharacterized protein</fullName>
    </submittedName>
</protein>
<feature type="signal peptide" evidence="2">
    <location>
        <begin position="1"/>
        <end position="23"/>
    </location>
</feature>
<accession>A0ABW5QWS5</accession>
<feature type="chain" id="PRO_5046480301" evidence="2">
    <location>
        <begin position="24"/>
        <end position="257"/>
    </location>
</feature>
<evidence type="ECO:0000313" key="4">
    <source>
        <dbReference type="Proteomes" id="UP001597493"/>
    </source>
</evidence>
<comment type="caution">
    <text evidence="3">The sequence shown here is derived from an EMBL/GenBank/DDBJ whole genome shotgun (WGS) entry which is preliminary data.</text>
</comment>
<sequence>MLKRMSVLFVATALLSAIGTGCAYEQRVHNSDEDYGSRESGDPKMLGGQMYGSASDNPYQHDNTFFEYSSKLSNAVSNLNGIASATVMLTDKNAYAGVMLDWTAVGIKSRGKTKEQNNGGMGEGVYNHTTGSPYWDNRKLVTPYNSYFSVNDHSELSPELKQTIAVKIRELAPMVQEVYISANKEFVNEMGEYAKEAWLGHSLSPWLEDFNILVKHQFAGGQIMPDTITDKKTTRAKGDVDYGTSPYKQGEDSPLLY</sequence>
<keyword evidence="4" id="KW-1185">Reference proteome</keyword>
<keyword evidence="2" id="KW-0732">Signal</keyword>
<evidence type="ECO:0000313" key="3">
    <source>
        <dbReference type="EMBL" id="MFD2660530.1"/>
    </source>
</evidence>
<evidence type="ECO:0000256" key="1">
    <source>
        <dbReference type="SAM" id="MobiDB-lite"/>
    </source>
</evidence>
<dbReference type="RefSeq" id="WP_379272016.1">
    <property type="nucleotide sequence ID" value="NZ_JBHUGT010000028.1"/>
</dbReference>
<feature type="region of interest" description="Disordered" evidence="1">
    <location>
        <begin position="31"/>
        <end position="53"/>
    </location>
</feature>
<organism evidence="3 4">
    <name type="scientific">Paenibacillus thailandensis</name>
    <dbReference type="NCBI Taxonomy" id="393250"/>
    <lineage>
        <taxon>Bacteria</taxon>
        <taxon>Bacillati</taxon>
        <taxon>Bacillota</taxon>
        <taxon>Bacilli</taxon>
        <taxon>Bacillales</taxon>
        <taxon>Paenibacillaceae</taxon>
        <taxon>Paenibacillus</taxon>
    </lineage>
</organism>
<feature type="compositionally biased region" description="Basic and acidic residues" evidence="1">
    <location>
        <begin position="31"/>
        <end position="42"/>
    </location>
</feature>
<dbReference type="PROSITE" id="PS51257">
    <property type="entry name" value="PROKAR_LIPOPROTEIN"/>
    <property type="match status" value="1"/>
</dbReference>
<dbReference type="EMBL" id="JBHUMY010000008">
    <property type="protein sequence ID" value="MFD2660530.1"/>
    <property type="molecule type" value="Genomic_DNA"/>
</dbReference>
<evidence type="ECO:0000256" key="2">
    <source>
        <dbReference type="SAM" id="SignalP"/>
    </source>
</evidence>
<reference evidence="4" key="1">
    <citation type="journal article" date="2019" name="Int. J. Syst. Evol. Microbiol.">
        <title>The Global Catalogue of Microorganisms (GCM) 10K type strain sequencing project: providing services to taxonomists for standard genome sequencing and annotation.</title>
        <authorList>
            <consortium name="The Broad Institute Genomics Platform"/>
            <consortium name="The Broad Institute Genome Sequencing Center for Infectious Disease"/>
            <person name="Wu L."/>
            <person name="Ma J."/>
        </authorList>
    </citation>
    <scope>NUCLEOTIDE SEQUENCE [LARGE SCALE GENOMIC DNA]</scope>
    <source>
        <strain evidence="4">TISTR 1827</strain>
    </source>
</reference>